<gene>
    <name evidence="5" type="ORF">GO495_07920</name>
</gene>
<evidence type="ECO:0000256" key="3">
    <source>
        <dbReference type="ARBA" id="ARBA00023163"/>
    </source>
</evidence>
<dbReference type="Pfam" id="PF12833">
    <property type="entry name" value="HTH_18"/>
    <property type="match status" value="1"/>
</dbReference>
<dbReference type="SUPFAM" id="SSF51215">
    <property type="entry name" value="Regulatory protein AraC"/>
    <property type="match status" value="1"/>
</dbReference>
<name>A0A6N8J892_9BACT</name>
<dbReference type="GO" id="GO:0043565">
    <property type="term" value="F:sequence-specific DNA binding"/>
    <property type="evidence" value="ECO:0007669"/>
    <property type="project" value="InterPro"/>
</dbReference>
<dbReference type="Pfam" id="PF02311">
    <property type="entry name" value="AraC_binding"/>
    <property type="match status" value="1"/>
</dbReference>
<dbReference type="InterPro" id="IPR037923">
    <property type="entry name" value="HTH-like"/>
</dbReference>
<dbReference type="PROSITE" id="PS01124">
    <property type="entry name" value="HTH_ARAC_FAMILY_2"/>
    <property type="match status" value="1"/>
</dbReference>
<dbReference type="Gene3D" id="1.10.10.60">
    <property type="entry name" value="Homeodomain-like"/>
    <property type="match status" value="1"/>
</dbReference>
<dbReference type="InterPro" id="IPR009057">
    <property type="entry name" value="Homeodomain-like_sf"/>
</dbReference>
<evidence type="ECO:0000256" key="2">
    <source>
        <dbReference type="ARBA" id="ARBA00023125"/>
    </source>
</evidence>
<evidence type="ECO:0000313" key="6">
    <source>
        <dbReference type="Proteomes" id="UP000468388"/>
    </source>
</evidence>
<dbReference type="InterPro" id="IPR018060">
    <property type="entry name" value="HTH_AraC"/>
</dbReference>
<proteinExistence type="predicted"/>
<evidence type="ECO:0000256" key="1">
    <source>
        <dbReference type="ARBA" id="ARBA00023015"/>
    </source>
</evidence>
<dbReference type="GO" id="GO:0003700">
    <property type="term" value="F:DNA-binding transcription factor activity"/>
    <property type="evidence" value="ECO:0007669"/>
    <property type="project" value="InterPro"/>
</dbReference>
<dbReference type="PANTHER" id="PTHR43280:SF32">
    <property type="entry name" value="TRANSCRIPTIONAL REGULATORY PROTEIN"/>
    <property type="match status" value="1"/>
</dbReference>
<evidence type="ECO:0000259" key="4">
    <source>
        <dbReference type="PROSITE" id="PS01124"/>
    </source>
</evidence>
<dbReference type="AlphaFoldDB" id="A0A6N8J892"/>
<protein>
    <submittedName>
        <fullName evidence="5">Helix-turn-helix domain-containing protein</fullName>
    </submittedName>
</protein>
<dbReference type="InterPro" id="IPR018062">
    <property type="entry name" value="HTH_AraC-typ_CS"/>
</dbReference>
<evidence type="ECO:0000313" key="5">
    <source>
        <dbReference type="EMBL" id="MVT40506.1"/>
    </source>
</evidence>
<organism evidence="5 6">
    <name type="scientific">Chitinophaga oryziterrae</name>
    <dbReference type="NCBI Taxonomy" id="1031224"/>
    <lineage>
        <taxon>Bacteria</taxon>
        <taxon>Pseudomonadati</taxon>
        <taxon>Bacteroidota</taxon>
        <taxon>Chitinophagia</taxon>
        <taxon>Chitinophagales</taxon>
        <taxon>Chitinophagaceae</taxon>
        <taxon>Chitinophaga</taxon>
    </lineage>
</organism>
<accession>A0A6N8J892</accession>
<dbReference type="SUPFAM" id="SSF46689">
    <property type="entry name" value="Homeodomain-like"/>
    <property type="match status" value="1"/>
</dbReference>
<sequence length="287" mass="32355">MATKKPFIISYGMEDISSSGIPFVFIEQIGTGDNEIDDPGTNPHRHGYYALGICATGESCHMFDFERIVFQAQEMALILPGQVHQAMPGYTATGWLIAFTAEFLAGHPVHLPLAPPDKVKLSDADFAEVKTIAGLMKKQEAERGPHFVSILQNYLSVLLTLLQRNTCDRAEKPGPALLFRYRELLATHFLEWTKPAQYAAALHISADHLNEVVKQHTGQTASSLITDRRILEAKRLLLHARESVKEIAWHLQFNEISYFNRFFKQHTGHTPASFREAVREKYLSIPE</sequence>
<dbReference type="RefSeq" id="WP_157299187.1">
    <property type="nucleotide sequence ID" value="NZ_BAAAZB010000010.1"/>
</dbReference>
<dbReference type="SMART" id="SM00342">
    <property type="entry name" value="HTH_ARAC"/>
    <property type="match status" value="1"/>
</dbReference>
<dbReference type="InterPro" id="IPR003313">
    <property type="entry name" value="AraC-bd"/>
</dbReference>
<dbReference type="EMBL" id="WRXO01000002">
    <property type="protein sequence ID" value="MVT40506.1"/>
    <property type="molecule type" value="Genomic_DNA"/>
</dbReference>
<feature type="domain" description="HTH araC/xylS-type" evidence="4">
    <location>
        <begin position="179"/>
        <end position="277"/>
    </location>
</feature>
<reference evidence="5 6" key="1">
    <citation type="submission" date="2019-12" db="EMBL/GenBank/DDBJ databases">
        <title>The draft genomic sequence of strain Chitinophaga oryziterrae JCM 16595.</title>
        <authorList>
            <person name="Zhang X."/>
        </authorList>
    </citation>
    <scope>NUCLEOTIDE SEQUENCE [LARGE SCALE GENOMIC DNA]</scope>
    <source>
        <strain evidence="5 6">JCM 16595</strain>
    </source>
</reference>
<keyword evidence="3" id="KW-0804">Transcription</keyword>
<keyword evidence="6" id="KW-1185">Reference proteome</keyword>
<dbReference type="OrthoDB" id="2585681at2"/>
<keyword evidence="2" id="KW-0238">DNA-binding</keyword>
<dbReference type="Proteomes" id="UP000468388">
    <property type="component" value="Unassembled WGS sequence"/>
</dbReference>
<dbReference type="PROSITE" id="PS00041">
    <property type="entry name" value="HTH_ARAC_FAMILY_1"/>
    <property type="match status" value="1"/>
</dbReference>
<dbReference type="PANTHER" id="PTHR43280">
    <property type="entry name" value="ARAC-FAMILY TRANSCRIPTIONAL REGULATOR"/>
    <property type="match status" value="1"/>
</dbReference>
<keyword evidence="1" id="KW-0805">Transcription regulation</keyword>
<comment type="caution">
    <text evidence="5">The sequence shown here is derived from an EMBL/GenBank/DDBJ whole genome shotgun (WGS) entry which is preliminary data.</text>
</comment>